<name>A0A511M9P7_9NOCA</name>
<evidence type="ECO:0000313" key="2">
    <source>
        <dbReference type="Proteomes" id="UP000321424"/>
    </source>
</evidence>
<dbReference type="EMBL" id="BJXA01000006">
    <property type="protein sequence ID" value="GEM36927.1"/>
    <property type="molecule type" value="Genomic_DNA"/>
</dbReference>
<comment type="caution">
    <text evidence="1">The sequence shown here is derived from an EMBL/GenBank/DDBJ whole genome shotgun (WGS) entry which is preliminary data.</text>
</comment>
<keyword evidence="2" id="KW-1185">Reference proteome</keyword>
<dbReference type="AlphaFoldDB" id="A0A511M9P7"/>
<accession>A0A511M9P7</accession>
<evidence type="ECO:0000313" key="1">
    <source>
        <dbReference type="EMBL" id="GEM36927.1"/>
    </source>
</evidence>
<organism evidence="1 2">
    <name type="scientific">Nocardia ninae NBRC 108245</name>
    <dbReference type="NCBI Taxonomy" id="1210091"/>
    <lineage>
        <taxon>Bacteria</taxon>
        <taxon>Bacillati</taxon>
        <taxon>Actinomycetota</taxon>
        <taxon>Actinomycetes</taxon>
        <taxon>Mycobacteriales</taxon>
        <taxon>Nocardiaceae</taxon>
        <taxon>Nocardia</taxon>
    </lineage>
</organism>
<protein>
    <submittedName>
        <fullName evidence="1">Uncharacterized protein</fullName>
    </submittedName>
</protein>
<gene>
    <name evidence="1" type="ORF">NN4_14460</name>
</gene>
<sequence>MTVRVLPLAGSGALGSAQALLVSRSSPTTPAPAMFVVVRTMLLASSGVLLHPATTTVAHNATTAPIRRRATRAVPDRGEAVRFPVRT</sequence>
<dbReference type="Proteomes" id="UP000321424">
    <property type="component" value="Unassembled WGS sequence"/>
</dbReference>
<proteinExistence type="predicted"/>
<reference evidence="1 2" key="1">
    <citation type="submission" date="2019-07" db="EMBL/GenBank/DDBJ databases">
        <title>Whole genome shotgun sequence of Nocardia ninae NBRC 108245.</title>
        <authorList>
            <person name="Hosoyama A."/>
            <person name="Uohara A."/>
            <person name="Ohji S."/>
            <person name="Ichikawa N."/>
        </authorList>
    </citation>
    <scope>NUCLEOTIDE SEQUENCE [LARGE SCALE GENOMIC DNA]</scope>
    <source>
        <strain evidence="1 2">NBRC 108245</strain>
    </source>
</reference>